<accession>A0AAN6TGB3</accession>
<evidence type="ECO:0000256" key="1">
    <source>
        <dbReference type="SAM" id="Phobius"/>
    </source>
</evidence>
<keyword evidence="1" id="KW-0472">Membrane</keyword>
<keyword evidence="1" id="KW-1133">Transmembrane helix</keyword>
<feature type="transmembrane region" description="Helical" evidence="1">
    <location>
        <begin position="21"/>
        <end position="40"/>
    </location>
</feature>
<feature type="transmembrane region" description="Helical" evidence="1">
    <location>
        <begin position="120"/>
        <end position="139"/>
    </location>
</feature>
<comment type="caution">
    <text evidence="2">The sequence shown here is derived from an EMBL/GenBank/DDBJ whole genome shotgun (WGS) entry which is preliminary data.</text>
</comment>
<name>A0AAN6TGB3_9PEZI</name>
<feature type="transmembrane region" description="Helical" evidence="1">
    <location>
        <begin position="151"/>
        <end position="171"/>
    </location>
</feature>
<reference evidence="2" key="1">
    <citation type="journal article" date="2023" name="Mol. Phylogenet. Evol.">
        <title>Genome-scale phylogeny and comparative genomics of the fungal order Sordariales.</title>
        <authorList>
            <person name="Hensen N."/>
            <person name="Bonometti L."/>
            <person name="Westerberg I."/>
            <person name="Brannstrom I.O."/>
            <person name="Guillou S."/>
            <person name="Cros-Aarteil S."/>
            <person name="Calhoun S."/>
            <person name="Haridas S."/>
            <person name="Kuo A."/>
            <person name="Mondo S."/>
            <person name="Pangilinan J."/>
            <person name="Riley R."/>
            <person name="LaButti K."/>
            <person name="Andreopoulos B."/>
            <person name="Lipzen A."/>
            <person name="Chen C."/>
            <person name="Yan M."/>
            <person name="Daum C."/>
            <person name="Ng V."/>
            <person name="Clum A."/>
            <person name="Steindorff A."/>
            <person name="Ohm R.A."/>
            <person name="Martin F."/>
            <person name="Silar P."/>
            <person name="Natvig D.O."/>
            <person name="Lalanne C."/>
            <person name="Gautier V."/>
            <person name="Ament-Velasquez S.L."/>
            <person name="Kruys A."/>
            <person name="Hutchinson M.I."/>
            <person name="Powell A.J."/>
            <person name="Barry K."/>
            <person name="Miller A.N."/>
            <person name="Grigoriev I.V."/>
            <person name="Debuchy R."/>
            <person name="Gladieux P."/>
            <person name="Hiltunen Thoren M."/>
            <person name="Johannesson H."/>
        </authorList>
    </citation>
    <scope>NUCLEOTIDE SEQUENCE</scope>
    <source>
        <strain evidence="2">CBS 508.74</strain>
    </source>
</reference>
<proteinExistence type="predicted"/>
<evidence type="ECO:0000313" key="2">
    <source>
        <dbReference type="EMBL" id="KAK4113936.1"/>
    </source>
</evidence>
<gene>
    <name evidence="2" type="ORF">N656DRAFT_707292</name>
</gene>
<dbReference type="RefSeq" id="XP_064671506.1">
    <property type="nucleotide sequence ID" value="XM_064811424.1"/>
</dbReference>
<dbReference type="AlphaFoldDB" id="A0AAN6TGB3"/>
<dbReference type="Proteomes" id="UP001302812">
    <property type="component" value="Unassembled WGS sequence"/>
</dbReference>
<keyword evidence="1" id="KW-0812">Transmembrane</keyword>
<evidence type="ECO:0000313" key="3">
    <source>
        <dbReference type="Proteomes" id="UP001302812"/>
    </source>
</evidence>
<protein>
    <submittedName>
        <fullName evidence="2">Uncharacterized protein</fullName>
    </submittedName>
</protein>
<reference evidence="2" key="2">
    <citation type="submission" date="2023-05" db="EMBL/GenBank/DDBJ databases">
        <authorList>
            <consortium name="Lawrence Berkeley National Laboratory"/>
            <person name="Steindorff A."/>
            <person name="Hensen N."/>
            <person name="Bonometti L."/>
            <person name="Westerberg I."/>
            <person name="Brannstrom I.O."/>
            <person name="Guillou S."/>
            <person name="Cros-Aarteil S."/>
            <person name="Calhoun S."/>
            <person name="Haridas S."/>
            <person name="Kuo A."/>
            <person name="Mondo S."/>
            <person name="Pangilinan J."/>
            <person name="Riley R."/>
            <person name="Labutti K."/>
            <person name="Andreopoulos B."/>
            <person name="Lipzen A."/>
            <person name="Chen C."/>
            <person name="Yanf M."/>
            <person name="Daum C."/>
            <person name="Ng V."/>
            <person name="Clum A."/>
            <person name="Ohm R."/>
            <person name="Martin F."/>
            <person name="Silar P."/>
            <person name="Natvig D."/>
            <person name="Lalanne C."/>
            <person name="Gautier V."/>
            <person name="Ament-Velasquez S.L."/>
            <person name="Kruys A."/>
            <person name="Hutchinson M.I."/>
            <person name="Powell A.J."/>
            <person name="Barry K."/>
            <person name="Miller A.N."/>
            <person name="Grigoriev I.V."/>
            <person name="Debuchy R."/>
            <person name="Gladieux P."/>
            <person name="Thoren M.H."/>
            <person name="Johannesson H."/>
        </authorList>
    </citation>
    <scope>NUCLEOTIDE SEQUENCE</scope>
    <source>
        <strain evidence="2">CBS 508.74</strain>
    </source>
</reference>
<feature type="transmembrane region" description="Helical" evidence="1">
    <location>
        <begin position="79"/>
        <end position="100"/>
    </location>
</feature>
<keyword evidence="3" id="KW-1185">Reference proteome</keyword>
<dbReference type="EMBL" id="MU853338">
    <property type="protein sequence ID" value="KAK4113936.1"/>
    <property type="molecule type" value="Genomic_DNA"/>
</dbReference>
<sequence length="226" mass="25314">MGAGQSPYMNVLRSYDKIPRVHNILVSFFVWILLAGFVIVPGSFTSLKRRVQDGGTLPPEVGRTGGEIEKFLLTRDNTIAMVIGFVCIGVGAFGSAWLALRWRRDYVGLFNYVWLLNKLYMPLILASSAGLIANFTAIYTQQVGEWSTPAVISAIVEASILGVSLLLYFAYNYWLQQRVRAEKEGTFTGWMEKKSRMNKKKKRGARLNGLLARLGRVRKKSVVSVV</sequence>
<dbReference type="GeneID" id="89935549"/>
<organism evidence="2 3">
    <name type="scientific">Canariomyces notabilis</name>
    <dbReference type="NCBI Taxonomy" id="2074819"/>
    <lineage>
        <taxon>Eukaryota</taxon>
        <taxon>Fungi</taxon>
        <taxon>Dikarya</taxon>
        <taxon>Ascomycota</taxon>
        <taxon>Pezizomycotina</taxon>
        <taxon>Sordariomycetes</taxon>
        <taxon>Sordariomycetidae</taxon>
        <taxon>Sordariales</taxon>
        <taxon>Chaetomiaceae</taxon>
        <taxon>Canariomyces</taxon>
    </lineage>
</organism>